<proteinExistence type="predicted"/>
<organism evidence="2 3">
    <name type="scientific">Spirosoma endophyticum</name>
    <dbReference type="NCBI Taxonomy" id="662367"/>
    <lineage>
        <taxon>Bacteria</taxon>
        <taxon>Pseudomonadati</taxon>
        <taxon>Bacteroidota</taxon>
        <taxon>Cytophagia</taxon>
        <taxon>Cytophagales</taxon>
        <taxon>Cytophagaceae</taxon>
        <taxon>Spirosoma</taxon>
    </lineage>
</organism>
<name>A0A1I2IDG0_9BACT</name>
<evidence type="ECO:0000313" key="2">
    <source>
        <dbReference type="EMBL" id="SFF40379.1"/>
    </source>
</evidence>
<dbReference type="AlphaFoldDB" id="A0A1I2IDG0"/>
<dbReference type="OrthoDB" id="9992369at2"/>
<sequence>MNNRFHLFGIDVGSAVFIYIITSFLVGTSDVIYWYNYQRFLAVVAYFILTIAISSGDRKKRNSKIEVDEPKVNETDSVEQV</sequence>
<keyword evidence="1" id="KW-0812">Transmembrane</keyword>
<protein>
    <submittedName>
        <fullName evidence="2">Uncharacterized protein</fullName>
    </submittedName>
</protein>
<reference evidence="2 3" key="1">
    <citation type="submission" date="2016-10" db="EMBL/GenBank/DDBJ databases">
        <authorList>
            <person name="de Groot N.N."/>
        </authorList>
    </citation>
    <scope>NUCLEOTIDE SEQUENCE [LARGE SCALE GENOMIC DNA]</scope>
    <source>
        <strain evidence="2 3">DSM 26130</strain>
    </source>
</reference>
<keyword evidence="3" id="KW-1185">Reference proteome</keyword>
<evidence type="ECO:0000313" key="3">
    <source>
        <dbReference type="Proteomes" id="UP000198598"/>
    </source>
</evidence>
<dbReference type="RefSeq" id="WP_093835513.1">
    <property type="nucleotide sequence ID" value="NZ_FOLQ01000071.1"/>
</dbReference>
<dbReference type="STRING" id="662367.SAMN05216167_1711"/>
<gene>
    <name evidence="2" type="ORF">SAMN05216167_1711</name>
</gene>
<dbReference type="EMBL" id="FOLQ01000071">
    <property type="protein sequence ID" value="SFF40379.1"/>
    <property type="molecule type" value="Genomic_DNA"/>
</dbReference>
<evidence type="ECO:0000256" key="1">
    <source>
        <dbReference type="SAM" id="Phobius"/>
    </source>
</evidence>
<keyword evidence="1" id="KW-0472">Membrane</keyword>
<keyword evidence="1" id="KW-1133">Transmembrane helix</keyword>
<feature type="transmembrane region" description="Helical" evidence="1">
    <location>
        <begin position="32"/>
        <end position="54"/>
    </location>
</feature>
<feature type="transmembrane region" description="Helical" evidence="1">
    <location>
        <begin position="7"/>
        <end position="26"/>
    </location>
</feature>
<dbReference type="Proteomes" id="UP000198598">
    <property type="component" value="Unassembled WGS sequence"/>
</dbReference>
<accession>A0A1I2IDG0</accession>